<dbReference type="Pfam" id="PF04051">
    <property type="entry name" value="TRAPP"/>
    <property type="match status" value="1"/>
</dbReference>
<dbReference type="GeneID" id="24108247"/>
<dbReference type="Gene3D" id="3.30.1380.20">
    <property type="entry name" value="Trafficking protein particle complex subunit 3"/>
    <property type="match status" value="1"/>
</dbReference>
<accession>R9P268</accession>
<proteinExistence type="inferred from homology"/>
<evidence type="ECO:0000256" key="4">
    <source>
        <dbReference type="ARBA" id="ARBA00022448"/>
    </source>
</evidence>
<keyword evidence="6" id="KW-0931">ER-Golgi transport</keyword>
<dbReference type="AlphaFoldDB" id="R9P268"/>
<dbReference type="CDD" id="cd14943">
    <property type="entry name" value="TRAPPC5_Trs31"/>
    <property type="match status" value="1"/>
</dbReference>
<evidence type="ECO:0000256" key="5">
    <source>
        <dbReference type="ARBA" id="ARBA00022824"/>
    </source>
</evidence>
<dbReference type="HOGENOM" id="CLU_073154_1_1_1"/>
<dbReference type="STRING" id="1305764.R9P268"/>
<evidence type="ECO:0000256" key="8">
    <source>
        <dbReference type="SAM" id="MobiDB-lite"/>
    </source>
</evidence>
<dbReference type="FunFam" id="3.30.1380.20:FF:000002">
    <property type="entry name" value="Trafficking protein particle complex subunit"/>
    <property type="match status" value="1"/>
</dbReference>
<evidence type="ECO:0000256" key="3">
    <source>
        <dbReference type="ARBA" id="ARBA00006218"/>
    </source>
</evidence>
<evidence type="ECO:0000256" key="7">
    <source>
        <dbReference type="ARBA" id="ARBA00023034"/>
    </source>
</evidence>
<dbReference type="GO" id="GO:1990071">
    <property type="term" value="C:TRAPPII protein complex"/>
    <property type="evidence" value="ECO:0007669"/>
    <property type="project" value="TreeGrafter"/>
</dbReference>
<organism evidence="9 10">
    <name type="scientific">Pseudozyma hubeiensis (strain SY62)</name>
    <name type="common">Yeast</name>
    <dbReference type="NCBI Taxonomy" id="1305764"/>
    <lineage>
        <taxon>Eukaryota</taxon>
        <taxon>Fungi</taxon>
        <taxon>Dikarya</taxon>
        <taxon>Basidiomycota</taxon>
        <taxon>Ustilaginomycotina</taxon>
        <taxon>Ustilaginomycetes</taxon>
        <taxon>Ustilaginales</taxon>
        <taxon>Ustilaginaceae</taxon>
        <taxon>Pseudozyma</taxon>
    </lineage>
</organism>
<evidence type="ECO:0000256" key="2">
    <source>
        <dbReference type="ARBA" id="ARBA00004555"/>
    </source>
</evidence>
<evidence type="ECO:0000256" key="1">
    <source>
        <dbReference type="ARBA" id="ARBA00004240"/>
    </source>
</evidence>
<reference evidence="10" key="1">
    <citation type="journal article" date="2013" name="Genome Announc.">
        <title>Draft genome sequence of the basidiomycetous yeast-like fungus Pseudozyma hubeiensis SY62, which produces an abundant amount of the biosurfactant mannosylerythritol lipids.</title>
        <authorList>
            <person name="Konishi M."/>
            <person name="Hatada Y."/>
            <person name="Horiuchi J."/>
        </authorList>
    </citation>
    <scope>NUCLEOTIDE SEQUENCE [LARGE SCALE GENOMIC DNA]</scope>
    <source>
        <strain evidence="10">SY62</strain>
    </source>
</reference>
<evidence type="ECO:0000256" key="6">
    <source>
        <dbReference type="ARBA" id="ARBA00022892"/>
    </source>
</evidence>
<name>R9P268_PSEHS</name>
<gene>
    <name evidence="9" type="ORF">PHSY_002956</name>
</gene>
<evidence type="ECO:0008006" key="11">
    <source>
        <dbReference type="Google" id="ProtNLM"/>
    </source>
</evidence>
<dbReference type="eggNOG" id="KOG3315">
    <property type="taxonomic scope" value="Eukaryota"/>
</dbReference>
<feature type="region of interest" description="Disordered" evidence="8">
    <location>
        <begin position="1"/>
        <end position="44"/>
    </location>
</feature>
<feature type="region of interest" description="Disordered" evidence="8">
    <location>
        <begin position="66"/>
        <end position="103"/>
    </location>
</feature>
<dbReference type="GO" id="GO:0005783">
    <property type="term" value="C:endoplasmic reticulum"/>
    <property type="evidence" value="ECO:0007669"/>
    <property type="project" value="UniProtKB-SubCell"/>
</dbReference>
<dbReference type="GO" id="GO:0006888">
    <property type="term" value="P:endoplasmic reticulum to Golgi vesicle-mediated transport"/>
    <property type="evidence" value="ECO:0007669"/>
    <property type="project" value="TreeGrafter"/>
</dbReference>
<feature type="compositionally biased region" description="Polar residues" evidence="8">
    <location>
        <begin position="1"/>
        <end position="11"/>
    </location>
</feature>
<keyword evidence="7" id="KW-0333">Golgi apparatus</keyword>
<dbReference type="Proteomes" id="UP000014071">
    <property type="component" value="Unassembled WGS sequence"/>
</dbReference>
<comment type="subcellular location">
    <subcellularLocation>
        <location evidence="1">Endoplasmic reticulum</location>
    </subcellularLocation>
    <subcellularLocation>
        <location evidence="2">Golgi apparatus</location>
    </subcellularLocation>
</comment>
<dbReference type="InterPro" id="IPR016696">
    <property type="entry name" value="TRAPP-I_su5"/>
</dbReference>
<dbReference type="OrthoDB" id="10254842at2759"/>
<comment type="similarity">
    <text evidence="3">Belongs to the TRAPP small subunits family. BET3 subfamily.</text>
</comment>
<evidence type="ECO:0000313" key="10">
    <source>
        <dbReference type="Proteomes" id="UP000014071"/>
    </source>
</evidence>
<keyword evidence="4" id="KW-0813">Transport</keyword>
<keyword evidence="10" id="KW-1185">Reference proteome</keyword>
<protein>
    <recommendedName>
        <fullName evidence="11">Trafficking protein particle complex subunit</fullName>
    </recommendedName>
</protein>
<keyword evidence="5" id="KW-0256">Endoplasmic reticulum</keyword>
<feature type="compositionally biased region" description="Polar residues" evidence="8">
    <location>
        <begin position="73"/>
        <end position="100"/>
    </location>
</feature>
<evidence type="ECO:0000313" key="9">
    <source>
        <dbReference type="EMBL" id="GAC95381.1"/>
    </source>
</evidence>
<dbReference type="InterPro" id="IPR007194">
    <property type="entry name" value="TRAPP_component"/>
</dbReference>
<dbReference type="RefSeq" id="XP_012188968.1">
    <property type="nucleotide sequence ID" value="XM_012333578.1"/>
</dbReference>
<dbReference type="EMBL" id="DF238793">
    <property type="protein sequence ID" value="GAC95381.1"/>
    <property type="molecule type" value="Genomic_DNA"/>
</dbReference>
<dbReference type="PANTHER" id="PTHR20902:SF0">
    <property type="entry name" value="TRAFFICKING PROTEIN PARTICLE COMPLEX SUBUNIT 5"/>
    <property type="match status" value="1"/>
</dbReference>
<feature type="compositionally biased region" description="Low complexity" evidence="8">
    <location>
        <begin position="12"/>
        <end position="44"/>
    </location>
</feature>
<sequence>MATTPRATQRFSVQTNASSSSTSSHLSAQHAAMPDPGSAASYSFASGSDSLPPAFSSRRTSTSVLSSSASSSHQTALFSNPTGVNRNTFPTTSRNASATSVGGGSSFAGRIASFTSSGVDEGNTSYTSSINTLARGPDILERPRDKLRSSEINLSSLSFLFSEIVSYTQNRVTGITELEKRLSLIGYAIGQRVLSLTLHRQEMTSNPKNPRRETRLLPVLLWIHTGFWKAAFGKPADSLERSTEEGRGDEYMISTNAPVFGRLIEVPRDMSSLSVEAITAGMVEAALDGLGFAARVTAHSVGTKEWPGRTTILIKLDRSVMEREEALASA</sequence>
<dbReference type="GO" id="GO:1990070">
    <property type="term" value="C:TRAPPI protein complex"/>
    <property type="evidence" value="ECO:0007669"/>
    <property type="project" value="TreeGrafter"/>
</dbReference>
<dbReference type="SUPFAM" id="SSF111126">
    <property type="entry name" value="Ligand-binding domain in the NO signalling and Golgi transport"/>
    <property type="match status" value="1"/>
</dbReference>
<dbReference type="InterPro" id="IPR024096">
    <property type="entry name" value="NO_sig/Golgi_transp_ligand-bd"/>
</dbReference>
<dbReference type="GO" id="GO:1990072">
    <property type="term" value="C:TRAPPIII protein complex"/>
    <property type="evidence" value="ECO:0007669"/>
    <property type="project" value="TreeGrafter"/>
</dbReference>
<dbReference type="PANTHER" id="PTHR20902">
    <property type="entry name" value="41-2 PROTEIN ANTIGEN-RELATED"/>
    <property type="match status" value="1"/>
</dbReference>